<organism evidence="3 4">
    <name type="scientific">Paracoccus tibetensis</name>
    <dbReference type="NCBI Taxonomy" id="336292"/>
    <lineage>
        <taxon>Bacteria</taxon>
        <taxon>Pseudomonadati</taxon>
        <taxon>Pseudomonadota</taxon>
        <taxon>Alphaproteobacteria</taxon>
        <taxon>Rhodobacterales</taxon>
        <taxon>Paracoccaceae</taxon>
        <taxon>Paracoccus</taxon>
    </lineage>
</organism>
<feature type="transmembrane region" description="Helical" evidence="1">
    <location>
        <begin position="83"/>
        <end position="109"/>
    </location>
</feature>
<proteinExistence type="predicted"/>
<protein>
    <submittedName>
        <fullName evidence="3">Tripartite tricarboxylate transporter TctB family protein</fullName>
    </submittedName>
</protein>
<keyword evidence="1" id="KW-1133">Transmembrane helix</keyword>
<dbReference type="RefSeq" id="WP_090747924.1">
    <property type="nucleotide sequence ID" value="NZ_FMVT01000018.1"/>
</dbReference>
<keyword evidence="4" id="KW-1185">Reference proteome</keyword>
<sequence length="149" mass="15825">MRRDLYDLGWGAALAVTGFTVAGYAWASYDMGSLRRMGPGFFPVTLGLLLAGLGALIAIPAMSRPGRFRPFAWPETITVVTALLVFGLALDRLGILLTTALTVLIASSVAPRGGLGWRLVLSAAVTALVWVVFLRGLNMSLPVWPGAPR</sequence>
<dbReference type="InterPro" id="IPR009936">
    <property type="entry name" value="DUF1468"/>
</dbReference>
<dbReference type="AlphaFoldDB" id="A0A1G5JZT6"/>
<feature type="transmembrane region" description="Helical" evidence="1">
    <location>
        <begin position="115"/>
        <end position="134"/>
    </location>
</feature>
<name>A0A1G5JZT6_9RHOB</name>
<evidence type="ECO:0000256" key="1">
    <source>
        <dbReference type="SAM" id="Phobius"/>
    </source>
</evidence>
<keyword evidence="1" id="KW-0812">Transmembrane</keyword>
<dbReference type="STRING" id="336292.SAMN05660710_03553"/>
<evidence type="ECO:0000259" key="2">
    <source>
        <dbReference type="Pfam" id="PF07331"/>
    </source>
</evidence>
<evidence type="ECO:0000313" key="4">
    <source>
        <dbReference type="Proteomes" id="UP000199502"/>
    </source>
</evidence>
<accession>A0A1G5JZT6</accession>
<feature type="transmembrane region" description="Helical" evidence="1">
    <location>
        <begin position="7"/>
        <end position="29"/>
    </location>
</feature>
<gene>
    <name evidence="3" type="ORF">SAMN05660710_03553</name>
</gene>
<dbReference type="OrthoDB" id="5186924at2"/>
<dbReference type="Pfam" id="PF07331">
    <property type="entry name" value="TctB"/>
    <property type="match status" value="1"/>
</dbReference>
<feature type="domain" description="DUF1468" evidence="2">
    <location>
        <begin position="12"/>
        <end position="142"/>
    </location>
</feature>
<dbReference type="Proteomes" id="UP000199502">
    <property type="component" value="Unassembled WGS sequence"/>
</dbReference>
<reference evidence="3 4" key="1">
    <citation type="submission" date="2016-10" db="EMBL/GenBank/DDBJ databases">
        <authorList>
            <person name="de Groot N.N."/>
        </authorList>
    </citation>
    <scope>NUCLEOTIDE SEQUENCE [LARGE SCALE GENOMIC DNA]</scope>
    <source>
        <strain evidence="3 4">CGMCC 1.8925</strain>
    </source>
</reference>
<keyword evidence="1" id="KW-0472">Membrane</keyword>
<evidence type="ECO:0000313" key="3">
    <source>
        <dbReference type="EMBL" id="SCY93441.1"/>
    </source>
</evidence>
<dbReference type="EMBL" id="FMVT01000018">
    <property type="protein sequence ID" value="SCY93441.1"/>
    <property type="molecule type" value="Genomic_DNA"/>
</dbReference>
<feature type="transmembrane region" description="Helical" evidence="1">
    <location>
        <begin position="41"/>
        <end position="62"/>
    </location>
</feature>